<evidence type="ECO:0000313" key="2">
    <source>
        <dbReference type="Proteomes" id="UP000823775"/>
    </source>
</evidence>
<comment type="caution">
    <text evidence="1">The sequence shown here is derived from an EMBL/GenBank/DDBJ whole genome shotgun (WGS) entry which is preliminary data.</text>
</comment>
<organism evidence="1 2">
    <name type="scientific">Datura stramonium</name>
    <name type="common">Jimsonweed</name>
    <name type="synonym">Common thornapple</name>
    <dbReference type="NCBI Taxonomy" id="4076"/>
    <lineage>
        <taxon>Eukaryota</taxon>
        <taxon>Viridiplantae</taxon>
        <taxon>Streptophyta</taxon>
        <taxon>Embryophyta</taxon>
        <taxon>Tracheophyta</taxon>
        <taxon>Spermatophyta</taxon>
        <taxon>Magnoliopsida</taxon>
        <taxon>eudicotyledons</taxon>
        <taxon>Gunneridae</taxon>
        <taxon>Pentapetalae</taxon>
        <taxon>asterids</taxon>
        <taxon>lamiids</taxon>
        <taxon>Solanales</taxon>
        <taxon>Solanaceae</taxon>
        <taxon>Solanoideae</taxon>
        <taxon>Datureae</taxon>
        <taxon>Datura</taxon>
    </lineage>
</organism>
<proteinExistence type="predicted"/>
<sequence length="125" mass="13918">MLSCDRDRKVEVLVIVAEDGPIQPILLPYPSLHVPLSTTGQTRPFTPTPDICQPRAIIRPHWRLLLHVVHLPAYPFCILEIAARAGLTVIHTDDPKPTHAPTQGQLESGQRNNLDRLMIKLEGIG</sequence>
<dbReference type="Proteomes" id="UP000823775">
    <property type="component" value="Unassembled WGS sequence"/>
</dbReference>
<feature type="non-terminal residue" evidence="1">
    <location>
        <position position="125"/>
    </location>
</feature>
<evidence type="ECO:0000313" key="1">
    <source>
        <dbReference type="EMBL" id="MCD7460193.1"/>
    </source>
</evidence>
<protein>
    <submittedName>
        <fullName evidence="1">Uncharacterized protein</fullName>
    </submittedName>
</protein>
<keyword evidence="2" id="KW-1185">Reference proteome</keyword>
<gene>
    <name evidence="1" type="ORF">HAX54_043042</name>
</gene>
<dbReference type="EMBL" id="JACEIK010000640">
    <property type="protein sequence ID" value="MCD7460193.1"/>
    <property type="molecule type" value="Genomic_DNA"/>
</dbReference>
<reference evidence="1 2" key="1">
    <citation type="journal article" date="2021" name="BMC Genomics">
        <title>Datura genome reveals duplications of psychoactive alkaloid biosynthetic genes and high mutation rate following tissue culture.</title>
        <authorList>
            <person name="Rajewski A."/>
            <person name="Carter-House D."/>
            <person name="Stajich J."/>
            <person name="Litt A."/>
        </authorList>
    </citation>
    <scope>NUCLEOTIDE SEQUENCE [LARGE SCALE GENOMIC DNA]</scope>
    <source>
        <strain evidence="1">AR-01</strain>
    </source>
</reference>
<accession>A0ABS8SML1</accession>
<name>A0ABS8SML1_DATST</name>